<dbReference type="eggNOG" id="KOG2189">
    <property type="taxonomic scope" value="Eukaryota"/>
</dbReference>
<evidence type="ECO:0000256" key="8">
    <source>
        <dbReference type="RuleBase" id="RU361189"/>
    </source>
</evidence>
<keyword evidence="3 8" id="KW-0813">Transport</keyword>
<evidence type="ECO:0000256" key="2">
    <source>
        <dbReference type="ARBA" id="ARBA00009904"/>
    </source>
</evidence>
<organism evidence="11">
    <name type="scientific">Volvox carteri f. nagariensis</name>
    <dbReference type="NCBI Taxonomy" id="3068"/>
    <lineage>
        <taxon>Eukaryota</taxon>
        <taxon>Viridiplantae</taxon>
        <taxon>Chlorophyta</taxon>
        <taxon>core chlorophytes</taxon>
        <taxon>Chlorophyceae</taxon>
        <taxon>CS clade</taxon>
        <taxon>Chlamydomonadales</taxon>
        <taxon>Volvocaceae</taxon>
        <taxon>Volvox</taxon>
    </lineage>
</organism>
<evidence type="ECO:0000256" key="9">
    <source>
        <dbReference type="SAM" id="Coils"/>
    </source>
</evidence>
<dbReference type="RefSeq" id="XP_002951126.1">
    <property type="nucleotide sequence ID" value="XM_002951080.1"/>
</dbReference>
<evidence type="ECO:0000256" key="5">
    <source>
        <dbReference type="ARBA" id="ARBA00022989"/>
    </source>
</evidence>
<evidence type="ECO:0000256" key="4">
    <source>
        <dbReference type="ARBA" id="ARBA00022692"/>
    </source>
</evidence>
<evidence type="ECO:0000313" key="11">
    <source>
        <dbReference type="Proteomes" id="UP000001058"/>
    </source>
</evidence>
<evidence type="ECO:0000256" key="6">
    <source>
        <dbReference type="ARBA" id="ARBA00023065"/>
    </source>
</evidence>
<feature type="coiled-coil region" evidence="9">
    <location>
        <begin position="76"/>
        <end position="110"/>
    </location>
</feature>
<dbReference type="Pfam" id="PF01496">
    <property type="entry name" value="V_ATPase_I"/>
    <property type="match status" value="1"/>
</dbReference>
<keyword evidence="6 8" id="KW-0406">Ion transport</keyword>
<evidence type="ECO:0000256" key="3">
    <source>
        <dbReference type="ARBA" id="ARBA00022448"/>
    </source>
</evidence>
<evidence type="ECO:0000256" key="7">
    <source>
        <dbReference type="ARBA" id="ARBA00023136"/>
    </source>
</evidence>
<dbReference type="GeneID" id="9615370"/>
<keyword evidence="7" id="KW-0472">Membrane</keyword>
<dbReference type="STRING" id="3068.D8TXK2"/>
<dbReference type="GO" id="GO:0046961">
    <property type="term" value="F:proton-transporting ATPase activity, rotational mechanism"/>
    <property type="evidence" value="ECO:0007669"/>
    <property type="project" value="InterPro"/>
</dbReference>
<dbReference type="InterPro" id="IPR002490">
    <property type="entry name" value="V-ATPase_116kDa_su"/>
</dbReference>
<dbReference type="GO" id="GO:0007035">
    <property type="term" value="P:vacuolar acidification"/>
    <property type="evidence" value="ECO:0007669"/>
    <property type="project" value="TreeGrafter"/>
</dbReference>
<dbReference type="PANTHER" id="PTHR11629:SF63">
    <property type="entry name" value="V-TYPE PROTON ATPASE SUBUNIT A"/>
    <property type="match status" value="1"/>
</dbReference>
<dbReference type="Proteomes" id="UP000001058">
    <property type="component" value="Unassembled WGS sequence"/>
</dbReference>
<comment type="subcellular location">
    <subcellularLocation>
        <location evidence="1">Membrane</location>
        <topology evidence="1">Multi-pass membrane protein</topology>
    </subcellularLocation>
</comment>
<gene>
    <name evidence="10" type="ORF">VOLCADRAFT_74893</name>
</gene>
<reference evidence="10 11" key="1">
    <citation type="journal article" date="2010" name="Science">
        <title>Genomic analysis of organismal complexity in the multicellular green alga Volvox carteri.</title>
        <authorList>
            <person name="Prochnik S.E."/>
            <person name="Umen J."/>
            <person name="Nedelcu A.M."/>
            <person name="Hallmann A."/>
            <person name="Miller S.M."/>
            <person name="Nishii I."/>
            <person name="Ferris P."/>
            <person name="Kuo A."/>
            <person name="Mitros T."/>
            <person name="Fritz-Laylin L.K."/>
            <person name="Hellsten U."/>
            <person name="Chapman J."/>
            <person name="Simakov O."/>
            <person name="Rensing S.A."/>
            <person name="Terry A."/>
            <person name="Pangilinan J."/>
            <person name="Kapitonov V."/>
            <person name="Jurka J."/>
            <person name="Salamov A."/>
            <person name="Shapiro H."/>
            <person name="Schmutz J."/>
            <person name="Grimwood J."/>
            <person name="Lindquist E."/>
            <person name="Lucas S."/>
            <person name="Grigoriev I.V."/>
            <person name="Schmitt R."/>
            <person name="Kirk D."/>
            <person name="Rokhsar D.S."/>
        </authorList>
    </citation>
    <scope>NUCLEOTIDE SEQUENCE [LARGE SCALE GENOMIC DNA]</scope>
    <source>
        <strain evidence="11">f. Nagariensis / Eve</strain>
    </source>
</reference>
<name>D8TXK2_VOLCA</name>
<dbReference type="KEGG" id="vcn:VOLCADRAFT_74893"/>
<keyword evidence="4" id="KW-0812">Transmembrane</keyword>
<keyword evidence="5" id="KW-1133">Transmembrane helix</keyword>
<dbReference type="AlphaFoldDB" id="D8TXK2"/>
<comment type="similarity">
    <text evidence="2 8">Belongs to the V-ATPase 116 kDa subunit family.</text>
</comment>
<comment type="function">
    <text evidence="8">Essential component of the vacuolar proton pump (V-ATPase), a multimeric enzyme that catalyzes the translocation of protons across the membranes. Required for assembly and activity of the V-ATPase.</text>
</comment>
<dbReference type="GO" id="GO:0051117">
    <property type="term" value="F:ATPase binding"/>
    <property type="evidence" value="ECO:0007669"/>
    <property type="project" value="TreeGrafter"/>
</dbReference>
<proteinExistence type="inferred from homology"/>
<evidence type="ECO:0000313" key="10">
    <source>
        <dbReference type="EMBL" id="EFJ47655.1"/>
    </source>
</evidence>
<dbReference type="EMBL" id="GL378343">
    <property type="protein sequence ID" value="EFJ47655.1"/>
    <property type="molecule type" value="Genomic_DNA"/>
</dbReference>
<keyword evidence="9" id="KW-0175">Coiled coil</keyword>
<sequence length="391" mass="43946">MQLVQLMIPADAAHDTVEVLGEIGLLQFKDLNVDKSAFQRTYANQVRRCDELARKLRFFREQIDKAGLPITSRSILESSNVTLDELESLLEQLEREMVEMNANHDRMQRAHAELAELSLLLDCAGDLCFLVLWASSSPTSSPPISCFPLFSFSPHFSLHVRHLRHPQYEPKIGRLGSIAGLISRERLGGFERLLFRATRGNNYFRSMPVGLVLDPATGEAVDKVVFVVFFAGERARVKIGKICEAFGANRYPLPEEPNRQRAMAAEVGGRLTEMKTTLDVGDLQRTRLIQRVASDIDSWTCLVRREKAIYHTLNKCNVDVTRKVLVAEAWVPSLARPRVQEALRAVADSANQVGAILQPLATHENPPTYFKTNKLTSSPLWTRTALRVTGR</sequence>
<evidence type="ECO:0000256" key="1">
    <source>
        <dbReference type="ARBA" id="ARBA00004141"/>
    </source>
</evidence>
<dbReference type="PANTHER" id="PTHR11629">
    <property type="entry name" value="VACUOLAR PROTON ATPASES"/>
    <property type="match status" value="1"/>
</dbReference>
<keyword evidence="8" id="KW-0375">Hydrogen ion transport</keyword>
<dbReference type="GO" id="GO:0016471">
    <property type="term" value="C:vacuolar proton-transporting V-type ATPase complex"/>
    <property type="evidence" value="ECO:0007669"/>
    <property type="project" value="TreeGrafter"/>
</dbReference>
<dbReference type="GO" id="GO:0033179">
    <property type="term" value="C:proton-transporting V-type ATPase, V0 domain"/>
    <property type="evidence" value="ECO:0007669"/>
    <property type="project" value="InterPro"/>
</dbReference>
<dbReference type="InParanoid" id="D8TXK2"/>
<protein>
    <recommendedName>
        <fullName evidence="8">V-type proton ATPase subunit a</fullName>
    </recommendedName>
</protein>
<dbReference type="OrthoDB" id="549677at2759"/>
<accession>D8TXK2</accession>
<keyword evidence="11" id="KW-1185">Reference proteome</keyword>